<organism evidence="2 3">
    <name type="scientific">Dipteronia sinensis</name>
    <dbReference type="NCBI Taxonomy" id="43782"/>
    <lineage>
        <taxon>Eukaryota</taxon>
        <taxon>Viridiplantae</taxon>
        <taxon>Streptophyta</taxon>
        <taxon>Embryophyta</taxon>
        <taxon>Tracheophyta</taxon>
        <taxon>Spermatophyta</taxon>
        <taxon>Magnoliopsida</taxon>
        <taxon>eudicotyledons</taxon>
        <taxon>Gunneridae</taxon>
        <taxon>Pentapetalae</taxon>
        <taxon>rosids</taxon>
        <taxon>malvids</taxon>
        <taxon>Sapindales</taxon>
        <taxon>Sapindaceae</taxon>
        <taxon>Hippocastanoideae</taxon>
        <taxon>Acereae</taxon>
        <taxon>Dipteronia</taxon>
    </lineage>
</organism>
<dbReference type="AlphaFoldDB" id="A0AAD9ZQT0"/>
<dbReference type="PANTHER" id="PTHR47723:SF21">
    <property type="entry name" value="POLYNUCLEOTIDYL TRANSFERASE, RIBONUCLEASE H-LIKE SUPERFAMILY PROTEIN"/>
    <property type="match status" value="1"/>
</dbReference>
<accession>A0AAD9ZQT0</accession>
<dbReference type="GO" id="GO:0004523">
    <property type="term" value="F:RNA-DNA hybrid ribonuclease activity"/>
    <property type="evidence" value="ECO:0007669"/>
    <property type="project" value="InterPro"/>
</dbReference>
<dbReference type="Gene3D" id="3.30.420.10">
    <property type="entry name" value="Ribonuclease H-like superfamily/Ribonuclease H"/>
    <property type="match status" value="1"/>
</dbReference>
<dbReference type="Pfam" id="PF13456">
    <property type="entry name" value="RVT_3"/>
    <property type="match status" value="1"/>
</dbReference>
<dbReference type="GO" id="GO:0003676">
    <property type="term" value="F:nucleic acid binding"/>
    <property type="evidence" value="ECO:0007669"/>
    <property type="project" value="InterPro"/>
</dbReference>
<comment type="caution">
    <text evidence="2">The sequence shown here is derived from an EMBL/GenBank/DDBJ whole genome shotgun (WGS) entry which is preliminary data.</text>
</comment>
<sequence length="265" mass="28724">MESATIELSTEVGDGGSVGSLMMVEVGEVGSTMMVGSSMAIDVPINKIRMLHKKLLPCKDPCLIWGRDLLVKGLRWGVGDGNKIRVFKDQWIPRPLSFKPITPDPGAEIKVADLLDKDQHRQPQAQHNGCSRSSNSSTGIGVAIQDDRCKVLIAHCSRMSGNFSVEVGELLALREGLRLAKFYNICVNSVDVASLRADSFLNDLAAPLGVSKLIVLDIKAFMLDAGICTVKEISRNGNSLALKLAHLAFSSVQGLFWLDISPYAF</sequence>
<evidence type="ECO:0000313" key="3">
    <source>
        <dbReference type="Proteomes" id="UP001281410"/>
    </source>
</evidence>
<proteinExistence type="predicted"/>
<dbReference type="EMBL" id="JANJYJ010000009">
    <property type="protein sequence ID" value="KAK3188913.1"/>
    <property type="molecule type" value="Genomic_DNA"/>
</dbReference>
<dbReference type="InterPro" id="IPR002156">
    <property type="entry name" value="RNaseH_domain"/>
</dbReference>
<feature type="domain" description="RNase H type-1" evidence="1">
    <location>
        <begin position="128"/>
        <end position="247"/>
    </location>
</feature>
<reference evidence="2" key="1">
    <citation type="journal article" date="2023" name="Plant J.">
        <title>Genome sequences and population genomics provide insights into the demographic history, inbreeding, and mutation load of two 'living fossil' tree species of Dipteronia.</title>
        <authorList>
            <person name="Feng Y."/>
            <person name="Comes H.P."/>
            <person name="Chen J."/>
            <person name="Zhu S."/>
            <person name="Lu R."/>
            <person name="Zhang X."/>
            <person name="Li P."/>
            <person name="Qiu J."/>
            <person name="Olsen K.M."/>
            <person name="Qiu Y."/>
        </authorList>
    </citation>
    <scope>NUCLEOTIDE SEQUENCE</scope>
    <source>
        <strain evidence="2">NBL</strain>
    </source>
</reference>
<dbReference type="InterPro" id="IPR036397">
    <property type="entry name" value="RNaseH_sf"/>
</dbReference>
<evidence type="ECO:0000313" key="2">
    <source>
        <dbReference type="EMBL" id="KAK3188913.1"/>
    </source>
</evidence>
<keyword evidence="3" id="KW-1185">Reference proteome</keyword>
<gene>
    <name evidence="2" type="ORF">Dsin_028474</name>
</gene>
<evidence type="ECO:0000259" key="1">
    <source>
        <dbReference type="Pfam" id="PF13456"/>
    </source>
</evidence>
<protein>
    <recommendedName>
        <fullName evidence="1">RNase H type-1 domain-containing protein</fullName>
    </recommendedName>
</protein>
<dbReference type="PANTHER" id="PTHR47723">
    <property type="entry name" value="OS05G0353850 PROTEIN"/>
    <property type="match status" value="1"/>
</dbReference>
<dbReference type="InterPro" id="IPR053151">
    <property type="entry name" value="RNase_H-like"/>
</dbReference>
<name>A0AAD9ZQT0_9ROSI</name>
<dbReference type="Proteomes" id="UP001281410">
    <property type="component" value="Unassembled WGS sequence"/>
</dbReference>